<keyword evidence="3" id="KW-0678">Repressor</keyword>
<dbReference type="Pfam" id="PF01845">
    <property type="entry name" value="CcdB"/>
    <property type="match status" value="1"/>
</dbReference>
<dbReference type="InterPro" id="IPR002712">
    <property type="entry name" value="CcdB"/>
</dbReference>
<dbReference type="SUPFAM" id="SSF50118">
    <property type="entry name" value="Cell growth inhibitor/plasmid maintenance toxic component"/>
    <property type="match status" value="1"/>
</dbReference>
<evidence type="ECO:0000256" key="1">
    <source>
        <dbReference type="ARBA" id="ARBA00005230"/>
    </source>
</evidence>
<evidence type="ECO:0000256" key="5">
    <source>
        <dbReference type="ARBA" id="ARBA00023163"/>
    </source>
</evidence>
<evidence type="ECO:0000256" key="4">
    <source>
        <dbReference type="ARBA" id="ARBA00023015"/>
    </source>
</evidence>
<evidence type="ECO:0000256" key="2">
    <source>
        <dbReference type="ARBA" id="ARBA00015075"/>
    </source>
</evidence>
<dbReference type="RefSeq" id="WP_261971690.1">
    <property type="nucleotide sequence ID" value="NZ_JAHHZF010000023.1"/>
</dbReference>
<dbReference type="EMBL" id="JAHHZF010000023">
    <property type="protein sequence ID" value="MBT9293194.1"/>
    <property type="molecule type" value="Genomic_DNA"/>
</dbReference>
<evidence type="ECO:0000313" key="8">
    <source>
        <dbReference type="EMBL" id="MBT9293194.1"/>
    </source>
</evidence>
<sequence>MRQFDVFDNPDREGRRSVPFVLVMPHQRFLLLPHVLVAPLLDGTIGTPDGELFVTFPFGDRTLILDVMDMSAIARRHLRRPVGSLAAERDRIVKALDLLVSGY</sequence>
<gene>
    <name evidence="8" type="ORF">KL771_27320</name>
</gene>
<proteinExistence type="inferred from homology"/>
<dbReference type="AlphaFoldDB" id="A0A947GK57"/>
<name>A0A947GK57_9HYPH</name>
<protein>
    <recommendedName>
        <fullName evidence="2">Toxin CcdB</fullName>
    </recommendedName>
    <alternativeName>
        <fullName evidence="7">Cytotoxic protein CcdB</fullName>
    </alternativeName>
    <alternativeName>
        <fullName evidence="6">Protein LetD</fullName>
    </alternativeName>
</protein>
<comment type="caution">
    <text evidence="8">The sequence shown here is derived from an EMBL/GenBank/DDBJ whole genome shotgun (WGS) entry which is preliminary data.</text>
</comment>
<organism evidence="8 9">
    <name type="scientific">Prosthecodimorpha staleyi</name>
    <dbReference type="NCBI Taxonomy" id="2840188"/>
    <lineage>
        <taxon>Bacteria</taxon>
        <taxon>Pseudomonadati</taxon>
        <taxon>Pseudomonadota</taxon>
        <taxon>Alphaproteobacteria</taxon>
        <taxon>Hyphomicrobiales</taxon>
        <taxon>Ancalomicrobiaceae</taxon>
        <taxon>Prosthecodimorpha</taxon>
    </lineage>
</organism>
<dbReference type="Gene3D" id="2.30.30.110">
    <property type="match status" value="1"/>
</dbReference>
<evidence type="ECO:0000313" key="9">
    <source>
        <dbReference type="Proteomes" id="UP000766595"/>
    </source>
</evidence>
<keyword evidence="9" id="KW-1185">Reference proteome</keyword>
<keyword evidence="4" id="KW-0805">Transcription regulation</keyword>
<reference evidence="8 9" key="1">
    <citation type="submission" date="2021-06" db="EMBL/GenBank/DDBJ databases">
        <authorList>
            <person name="Grouzdev D.S."/>
            <person name="Koziaeva V."/>
        </authorList>
    </citation>
    <scope>NUCLEOTIDE SEQUENCE [LARGE SCALE GENOMIC DNA]</scope>
    <source>
        <strain evidence="8 9">22</strain>
    </source>
</reference>
<keyword evidence="5" id="KW-0804">Transcription</keyword>
<dbReference type="InterPro" id="IPR011067">
    <property type="entry name" value="Plasmid_toxin/cell-grow_inhib"/>
</dbReference>
<comment type="similarity">
    <text evidence="1">Belongs to the CcdB toxin family.</text>
</comment>
<accession>A0A947GK57</accession>
<evidence type="ECO:0000256" key="7">
    <source>
        <dbReference type="ARBA" id="ARBA00033135"/>
    </source>
</evidence>
<dbReference type="GO" id="GO:0008657">
    <property type="term" value="F:DNA topoisomerase type II (double strand cut, ATP-hydrolyzing) inhibitor activity"/>
    <property type="evidence" value="ECO:0007669"/>
    <property type="project" value="InterPro"/>
</dbReference>
<evidence type="ECO:0000256" key="6">
    <source>
        <dbReference type="ARBA" id="ARBA00029628"/>
    </source>
</evidence>
<dbReference type="GO" id="GO:0006276">
    <property type="term" value="P:plasmid maintenance"/>
    <property type="evidence" value="ECO:0007669"/>
    <property type="project" value="InterPro"/>
</dbReference>
<dbReference type="Proteomes" id="UP000766595">
    <property type="component" value="Unassembled WGS sequence"/>
</dbReference>
<evidence type="ECO:0000256" key="3">
    <source>
        <dbReference type="ARBA" id="ARBA00022491"/>
    </source>
</evidence>